<evidence type="ECO:0000313" key="9">
    <source>
        <dbReference type="EMBL" id="OQV12204.1"/>
    </source>
</evidence>
<dbReference type="Gene3D" id="1.20.120.1900">
    <property type="entry name" value="Gamma-tubulin complex, C-terminal domain"/>
    <property type="match status" value="1"/>
</dbReference>
<feature type="domain" description="Gamma tubulin complex component protein N-terminal" evidence="8">
    <location>
        <begin position="59"/>
        <end position="349"/>
    </location>
</feature>
<keyword evidence="10" id="KW-1185">Reference proteome</keyword>
<dbReference type="AlphaFoldDB" id="A0A1W0WAG7"/>
<name>A0A1W0WAG7_HYPEX</name>
<dbReference type="GO" id="GO:0000930">
    <property type="term" value="C:gamma-tubulin complex"/>
    <property type="evidence" value="ECO:0007669"/>
    <property type="project" value="TreeGrafter"/>
</dbReference>
<reference evidence="10" key="1">
    <citation type="submission" date="2017-01" db="EMBL/GenBank/DDBJ databases">
        <title>Comparative genomics of anhydrobiosis in the tardigrade Hypsibius dujardini.</title>
        <authorList>
            <person name="Yoshida Y."/>
            <person name="Koutsovoulos G."/>
            <person name="Laetsch D."/>
            <person name="Stevens L."/>
            <person name="Kumar S."/>
            <person name="Horikawa D."/>
            <person name="Ishino K."/>
            <person name="Komine S."/>
            <person name="Tomita M."/>
            <person name="Blaxter M."/>
            <person name="Arakawa K."/>
        </authorList>
    </citation>
    <scope>NUCLEOTIDE SEQUENCE [LARGE SCALE GENOMIC DNA]</scope>
    <source>
        <strain evidence="10">Z151</strain>
    </source>
</reference>
<dbReference type="GO" id="GO:0000278">
    <property type="term" value="P:mitotic cell cycle"/>
    <property type="evidence" value="ECO:0007669"/>
    <property type="project" value="TreeGrafter"/>
</dbReference>
<accession>A0A1W0WAG7</accession>
<evidence type="ECO:0000256" key="4">
    <source>
        <dbReference type="ARBA" id="ARBA00023212"/>
    </source>
</evidence>
<dbReference type="GO" id="GO:0051011">
    <property type="term" value="F:microtubule minus-end binding"/>
    <property type="evidence" value="ECO:0007669"/>
    <property type="project" value="TreeGrafter"/>
</dbReference>
<dbReference type="InterPro" id="IPR040457">
    <property type="entry name" value="GCP_C"/>
</dbReference>
<comment type="caution">
    <text evidence="9">The sequence shown here is derived from an EMBL/GenBank/DDBJ whole genome shotgun (WGS) entry which is preliminary data.</text>
</comment>
<evidence type="ECO:0000259" key="7">
    <source>
        <dbReference type="Pfam" id="PF04130"/>
    </source>
</evidence>
<keyword evidence="4 5" id="KW-0206">Cytoskeleton</keyword>
<dbReference type="Pfam" id="PF17681">
    <property type="entry name" value="GCP_N_terminal"/>
    <property type="match status" value="1"/>
</dbReference>
<dbReference type="GO" id="GO:0051321">
    <property type="term" value="P:meiotic cell cycle"/>
    <property type="evidence" value="ECO:0007669"/>
    <property type="project" value="TreeGrafter"/>
</dbReference>
<comment type="subcellular location">
    <subcellularLocation>
        <location evidence="5">Cytoplasm</location>
        <location evidence="5">Cytoskeleton</location>
        <location evidence="5">Microtubule organizing center</location>
    </subcellularLocation>
</comment>
<dbReference type="PANTHER" id="PTHR19302:SF13">
    <property type="entry name" value="GAMMA-TUBULIN COMPLEX COMPONENT 2"/>
    <property type="match status" value="1"/>
</dbReference>
<feature type="compositionally biased region" description="Basic and acidic residues" evidence="6">
    <location>
        <begin position="660"/>
        <end position="669"/>
    </location>
</feature>
<evidence type="ECO:0000256" key="3">
    <source>
        <dbReference type="ARBA" id="ARBA00022701"/>
    </source>
</evidence>
<dbReference type="Proteomes" id="UP000192578">
    <property type="component" value="Unassembled WGS sequence"/>
</dbReference>
<evidence type="ECO:0000256" key="6">
    <source>
        <dbReference type="SAM" id="MobiDB-lite"/>
    </source>
</evidence>
<dbReference type="InterPro" id="IPR041470">
    <property type="entry name" value="GCP_N"/>
</dbReference>
<evidence type="ECO:0000313" key="10">
    <source>
        <dbReference type="Proteomes" id="UP000192578"/>
    </source>
</evidence>
<dbReference type="GO" id="GO:0031122">
    <property type="term" value="P:cytoplasmic microtubule organization"/>
    <property type="evidence" value="ECO:0007669"/>
    <property type="project" value="TreeGrafter"/>
</dbReference>
<sequence length="686" mass="78572">MSSASHSAMPPPAGGEFQRPFRVKSHLLSADFLETSSSARKNFAPIGALPVHVQEAIMLKELLAVLQGQSKDYIYVLPLDNPMGTCTFGLDDSLDAAVKHYVLELLPIASLYSKIARFIDGGDENSCGMVMHAFLFGLRQFLREYKRFLTDREDASRTGQLTIQQLYHHILPLFDSFQSLDAVIDVSVADSVRGGALLSLLQDRIVRFARTKEVEQLLLELTKAAAKPFLHMLSQWMHEGTFEDPYGEFMIATPKQRRPNETARRMHDASYWERRYKLVPEMVPSFLLPFTDKILRSGKYLNIIHQCGHSIRDQEAPVLQFNLNSRYYEAEVERAFLHASGRLLHLMLDSENLMPKLRTFKHFFLLDRDDFLPDFFVYAADDLRLPVSAVDKGKLLELFDDAVKTSVLNGNPYKGMMTPTVRGSDLLLLIHNTSEPGSSSSNSDRRKESVVLNCFTMDCQIKFPLCLIINDQAKQYQILFQHLFRLKVVEWNLTQLWTSCVNSTNAAYTILCSSFIHQMLEFIKSLQHYFSGEVIEPYWAQMMVKIRAAKTFDEVFEEHNEFITSCSKDCMLTSPDILRLMYKLLDNCGSNCSTLQDPRFTSHAATMSATLDVMQENFAERIASLMRLFADSHQNREFDYKLLDAVQRIDYNDYYRNQQLERSRSREESGSGSARDFRICSSSSHS</sequence>
<keyword evidence="3 5" id="KW-0493">Microtubule</keyword>
<dbReference type="GO" id="GO:0051225">
    <property type="term" value="P:spindle assembly"/>
    <property type="evidence" value="ECO:0007669"/>
    <property type="project" value="TreeGrafter"/>
</dbReference>
<dbReference type="GO" id="GO:0043015">
    <property type="term" value="F:gamma-tubulin binding"/>
    <property type="evidence" value="ECO:0007669"/>
    <property type="project" value="InterPro"/>
</dbReference>
<protein>
    <recommendedName>
        <fullName evidence="5">Gamma-tubulin complex component</fullName>
    </recommendedName>
</protein>
<organism evidence="9 10">
    <name type="scientific">Hypsibius exemplaris</name>
    <name type="common">Freshwater tardigrade</name>
    <dbReference type="NCBI Taxonomy" id="2072580"/>
    <lineage>
        <taxon>Eukaryota</taxon>
        <taxon>Metazoa</taxon>
        <taxon>Ecdysozoa</taxon>
        <taxon>Tardigrada</taxon>
        <taxon>Eutardigrada</taxon>
        <taxon>Parachela</taxon>
        <taxon>Hypsibioidea</taxon>
        <taxon>Hypsibiidae</taxon>
        <taxon>Hypsibius</taxon>
    </lineage>
</organism>
<dbReference type="GO" id="GO:0005874">
    <property type="term" value="C:microtubule"/>
    <property type="evidence" value="ECO:0007669"/>
    <property type="project" value="UniProtKB-KW"/>
</dbReference>
<dbReference type="OrthoDB" id="2192946at2759"/>
<comment type="similarity">
    <text evidence="1 5">Belongs to the TUBGCP family.</text>
</comment>
<dbReference type="GO" id="GO:0007020">
    <property type="term" value="P:microtubule nucleation"/>
    <property type="evidence" value="ECO:0007669"/>
    <property type="project" value="InterPro"/>
</dbReference>
<keyword evidence="2 5" id="KW-0963">Cytoplasm</keyword>
<gene>
    <name evidence="9" type="ORF">BV898_13546</name>
</gene>
<dbReference type="GO" id="GO:0000922">
    <property type="term" value="C:spindle pole"/>
    <property type="evidence" value="ECO:0007669"/>
    <property type="project" value="InterPro"/>
</dbReference>
<dbReference type="InterPro" id="IPR042241">
    <property type="entry name" value="GCP_C_sf"/>
</dbReference>
<dbReference type="EMBL" id="MTYJ01000151">
    <property type="protein sequence ID" value="OQV12204.1"/>
    <property type="molecule type" value="Genomic_DNA"/>
</dbReference>
<evidence type="ECO:0000256" key="2">
    <source>
        <dbReference type="ARBA" id="ARBA00022490"/>
    </source>
</evidence>
<dbReference type="Pfam" id="PF04130">
    <property type="entry name" value="GCP_C_terminal"/>
    <property type="match status" value="1"/>
</dbReference>
<proteinExistence type="inferred from homology"/>
<feature type="domain" description="Gamma tubulin complex component C-terminal" evidence="7">
    <location>
        <begin position="353"/>
        <end position="655"/>
    </location>
</feature>
<evidence type="ECO:0000259" key="8">
    <source>
        <dbReference type="Pfam" id="PF17681"/>
    </source>
</evidence>
<feature type="region of interest" description="Disordered" evidence="6">
    <location>
        <begin position="660"/>
        <end position="686"/>
    </location>
</feature>
<dbReference type="InterPro" id="IPR007259">
    <property type="entry name" value="GCP"/>
</dbReference>
<evidence type="ECO:0000256" key="1">
    <source>
        <dbReference type="ARBA" id="ARBA00010337"/>
    </source>
</evidence>
<dbReference type="PANTHER" id="PTHR19302">
    <property type="entry name" value="GAMMA TUBULIN COMPLEX PROTEIN"/>
    <property type="match status" value="1"/>
</dbReference>
<evidence type="ECO:0000256" key="5">
    <source>
        <dbReference type="RuleBase" id="RU363050"/>
    </source>
</evidence>